<reference evidence="1" key="1">
    <citation type="submission" date="2018-02" db="EMBL/GenBank/DDBJ databases">
        <title>Rhizophora mucronata_Transcriptome.</title>
        <authorList>
            <person name="Meera S.P."/>
            <person name="Sreeshan A."/>
            <person name="Augustine A."/>
        </authorList>
    </citation>
    <scope>NUCLEOTIDE SEQUENCE</scope>
    <source>
        <tissue evidence="1">Leaf</tissue>
    </source>
</reference>
<sequence length="54" mass="6333">MRKSRHPQQQHRLASLSVICKQVLIEEKIMWIKGMTYNHVACTSIEHTNEDNAQ</sequence>
<protein>
    <submittedName>
        <fullName evidence="1">Uncharacterized protein</fullName>
    </submittedName>
</protein>
<accession>A0A2P2QU33</accession>
<evidence type="ECO:0000313" key="1">
    <source>
        <dbReference type="EMBL" id="MBX70381.1"/>
    </source>
</evidence>
<proteinExistence type="predicted"/>
<dbReference type="AlphaFoldDB" id="A0A2P2QU33"/>
<organism evidence="1">
    <name type="scientific">Rhizophora mucronata</name>
    <name type="common">Asiatic mangrove</name>
    <dbReference type="NCBI Taxonomy" id="61149"/>
    <lineage>
        <taxon>Eukaryota</taxon>
        <taxon>Viridiplantae</taxon>
        <taxon>Streptophyta</taxon>
        <taxon>Embryophyta</taxon>
        <taxon>Tracheophyta</taxon>
        <taxon>Spermatophyta</taxon>
        <taxon>Magnoliopsida</taxon>
        <taxon>eudicotyledons</taxon>
        <taxon>Gunneridae</taxon>
        <taxon>Pentapetalae</taxon>
        <taxon>rosids</taxon>
        <taxon>fabids</taxon>
        <taxon>Malpighiales</taxon>
        <taxon>Rhizophoraceae</taxon>
        <taxon>Rhizophora</taxon>
    </lineage>
</organism>
<name>A0A2P2QU33_RHIMU</name>
<dbReference type="EMBL" id="GGEC01089897">
    <property type="protein sequence ID" value="MBX70381.1"/>
    <property type="molecule type" value="Transcribed_RNA"/>
</dbReference>